<name>A0A8S0QCQ1_OLEEU</name>
<sequence>MNVRVLRLEARMLTEVRPEIQILQTTNDSRWKCCRRHGVLPIYVQPEMVRGG</sequence>
<dbReference type="AlphaFoldDB" id="A0A8S0QCQ1"/>
<dbReference type="Gramene" id="OE9A025134T1">
    <property type="protein sequence ID" value="OE9A025134C1"/>
    <property type="gene ID" value="OE9A025134"/>
</dbReference>
<dbReference type="Proteomes" id="UP000594638">
    <property type="component" value="Unassembled WGS sequence"/>
</dbReference>
<organism evidence="1 2">
    <name type="scientific">Olea europaea subsp. europaea</name>
    <dbReference type="NCBI Taxonomy" id="158383"/>
    <lineage>
        <taxon>Eukaryota</taxon>
        <taxon>Viridiplantae</taxon>
        <taxon>Streptophyta</taxon>
        <taxon>Embryophyta</taxon>
        <taxon>Tracheophyta</taxon>
        <taxon>Spermatophyta</taxon>
        <taxon>Magnoliopsida</taxon>
        <taxon>eudicotyledons</taxon>
        <taxon>Gunneridae</taxon>
        <taxon>Pentapetalae</taxon>
        <taxon>asterids</taxon>
        <taxon>lamiids</taxon>
        <taxon>Lamiales</taxon>
        <taxon>Oleaceae</taxon>
        <taxon>Oleeae</taxon>
        <taxon>Olea</taxon>
    </lineage>
</organism>
<proteinExistence type="predicted"/>
<keyword evidence="2" id="KW-1185">Reference proteome</keyword>
<reference evidence="1 2" key="1">
    <citation type="submission" date="2019-12" db="EMBL/GenBank/DDBJ databases">
        <authorList>
            <person name="Alioto T."/>
            <person name="Alioto T."/>
            <person name="Gomez Garrido J."/>
        </authorList>
    </citation>
    <scope>NUCLEOTIDE SEQUENCE [LARGE SCALE GENOMIC DNA]</scope>
</reference>
<accession>A0A8S0QCQ1</accession>
<dbReference type="EMBL" id="CACTIH010001806">
    <property type="protein sequence ID" value="CAA2962856.1"/>
    <property type="molecule type" value="Genomic_DNA"/>
</dbReference>
<dbReference type="EMBL" id="CACTIH010001806">
    <property type="protein sequence ID" value="CAA2962855.1"/>
    <property type="molecule type" value="Genomic_DNA"/>
</dbReference>
<gene>
    <name evidence="1" type="ORF">OLEA9_A025134</name>
</gene>
<protein>
    <submittedName>
        <fullName evidence="1">Uncharacterized protein</fullName>
    </submittedName>
</protein>
<evidence type="ECO:0000313" key="2">
    <source>
        <dbReference type="Proteomes" id="UP000594638"/>
    </source>
</evidence>
<comment type="caution">
    <text evidence="1">The sequence shown here is derived from an EMBL/GenBank/DDBJ whole genome shotgun (WGS) entry which is preliminary data.</text>
</comment>
<evidence type="ECO:0000313" key="1">
    <source>
        <dbReference type="EMBL" id="CAA2962855.1"/>
    </source>
</evidence>